<keyword evidence="11" id="KW-1185">Reference proteome</keyword>
<accession>A0A5D4H2Z6</accession>
<dbReference type="SUPFAM" id="SSF51658">
    <property type="entry name" value="Xylose isomerase-like"/>
    <property type="match status" value="1"/>
</dbReference>
<sequence>MRHTWRWFGPVDKVTLLDAKQAGAQGIVSALHHVPYGVVWSPHEITKRQDEVRRLPDGAATGLEWEVVESLPVSEAIKTQTGDWRTHIDNYKISMENLASAGIAVICYNFMPVLDWTRTALAWRVAHGGTTMRFDLHDFAAFDIHILERRDAAQDYAPEVVEDAARRFAGMDDDAARLLARTVNAGLPGSKEDHSLEGLRRQLANYAEIGPDRLRANLIDFLSEVTPLAERLELRLCCHPDDPPFPIMGLPRIMSTEADYRAALDAVDSPANGVTLCTGSLGARHDNDLPAMAERLAPRIHFVHLRNVRKEGDSIPCSFHEDEHLGGDTDMVAVVAALLREEARRRAEGRADAIIPMRPDHGQDILDDMKRGAQPGYPAIGRLKGLAELRGVERALTATGAFR</sequence>
<dbReference type="GO" id="GO:0030145">
    <property type="term" value="F:manganese ion binding"/>
    <property type="evidence" value="ECO:0007669"/>
    <property type="project" value="TreeGrafter"/>
</dbReference>
<dbReference type="HAMAP" id="MF_00106">
    <property type="entry name" value="UxuA"/>
    <property type="match status" value="1"/>
</dbReference>
<dbReference type="OrthoDB" id="9780250at2"/>
<reference evidence="10 11" key="1">
    <citation type="submission" date="2019-08" db="EMBL/GenBank/DDBJ databases">
        <authorList>
            <person name="Seo Y.L."/>
        </authorList>
    </citation>
    <scope>NUCLEOTIDE SEQUENCE [LARGE SCALE GENOMIC DNA]</scope>
    <source>
        <strain evidence="10 11">MaA-C15</strain>
    </source>
</reference>
<dbReference type="AlphaFoldDB" id="A0A5D4H2Z6"/>
<proteinExistence type="inferred from homology"/>
<evidence type="ECO:0000256" key="4">
    <source>
        <dbReference type="ARBA" id="ARBA00007389"/>
    </source>
</evidence>
<evidence type="ECO:0000256" key="5">
    <source>
        <dbReference type="ARBA" id="ARBA00012927"/>
    </source>
</evidence>
<comment type="caution">
    <text evidence="10">The sequence shown here is derived from an EMBL/GenBank/DDBJ whole genome shotgun (WGS) entry which is preliminary data.</text>
</comment>
<dbReference type="PANTHER" id="PTHR30387:SF2">
    <property type="entry name" value="MANNONATE DEHYDRATASE"/>
    <property type="match status" value="1"/>
</dbReference>
<dbReference type="InterPro" id="IPR036237">
    <property type="entry name" value="Xyl_isomerase-like_sf"/>
</dbReference>
<dbReference type="UniPathway" id="UPA00246"/>
<organism evidence="10 11">
    <name type="scientific">Neoaquamicrobium microcysteis</name>
    <dbReference type="NCBI Taxonomy" id="2682781"/>
    <lineage>
        <taxon>Bacteria</taxon>
        <taxon>Pseudomonadati</taxon>
        <taxon>Pseudomonadota</taxon>
        <taxon>Alphaproteobacteria</taxon>
        <taxon>Hyphomicrobiales</taxon>
        <taxon>Phyllobacteriaceae</taxon>
        <taxon>Neoaquamicrobium</taxon>
    </lineage>
</organism>
<evidence type="ECO:0000313" key="11">
    <source>
        <dbReference type="Proteomes" id="UP000323258"/>
    </source>
</evidence>
<evidence type="ECO:0000256" key="8">
    <source>
        <dbReference type="ARBA" id="ARBA00023239"/>
    </source>
</evidence>
<dbReference type="RefSeq" id="WP_148914399.1">
    <property type="nucleotide sequence ID" value="NZ_VSZS01000060.1"/>
</dbReference>
<dbReference type="GO" id="GO:0008927">
    <property type="term" value="F:mannonate dehydratase activity"/>
    <property type="evidence" value="ECO:0007669"/>
    <property type="project" value="UniProtKB-UniRule"/>
</dbReference>
<dbReference type="Proteomes" id="UP000323258">
    <property type="component" value="Unassembled WGS sequence"/>
</dbReference>
<dbReference type="EC" id="4.2.1.8" evidence="5 9"/>
<keyword evidence="7 9" id="KW-0464">Manganese</keyword>
<name>A0A5D4H2Z6_9HYPH</name>
<comment type="catalytic activity">
    <reaction evidence="1 9">
        <text>D-mannonate = 2-dehydro-3-deoxy-D-gluconate + H2O</text>
        <dbReference type="Rhea" id="RHEA:20097"/>
        <dbReference type="ChEBI" id="CHEBI:15377"/>
        <dbReference type="ChEBI" id="CHEBI:17767"/>
        <dbReference type="ChEBI" id="CHEBI:57990"/>
        <dbReference type="EC" id="4.2.1.8"/>
    </reaction>
</comment>
<gene>
    <name evidence="9 10" type="primary">uxuA</name>
    <name evidence="10" type="ORF">FY036_09105</name>
</gene>
<dbReference type="InterPro" id="IPR004628">
    <property type="entry name" value="Man_deHydtase"/>
</dbReference>
<dbReference type="NCBIfam" id="NF003027">
    <property type="entry name" value="PRK03906.1"/>
    <property type="match status" value="1"/>
</dbReference>
<keyword evidence="8 9" id="KW-0456">Lyase</keyword>
<reference evidence="10 11" key="2">
    <citation type="submission" date="2019-09" db="EMBL/GenBank/DDBJ databases">
        <title>Mesorhizobium sp. MaA-C15 isolated from Microcystis aeruginosa.</title>
        <authorList>
            <person name="Jeong S.E."/>
            <person name="Jin H.M."/>
            <person name="Jeon C.O."/>
        </authorList>
    </citation>
    <scope>NUCLEOTIDE SEQUENCE [LARGE SCALE GENOMIC DNA]</scope>
    <source>
        <strain evidence="10 11">MaA-C15</strain>
    </source>
</reference>
<evidence type="ECO:0000256" key="3">
    <source>
        <dbReference type="ARBA" id="ARBA00004892"/>
    </source>
</evidence>
<dbReference type="GO" id="GO:0008198">
    <property type="term" value="F:ferrous iron binding"/>
    <property type="evidence" value="ECO:0007669"/>
    <property type="project" value="TreeGrafter"/>
</dbReference>
<dbReference type="PANTHER" id="PTHR30387">
    <property type="entry name" value="MANNONATE DEHYDRATASE"/>
    <property type="match status" value="1"/>
</dbReference>
<keyword evidence="6 9" id="KW-0408">Iron</keyword>
<comment type="function">
    <text evidence="2 9">Catalyzes the dehydration of D-mannonate.</text>
</comment>
<comment type="similarity">
    <text evidence="4 9">Belongs to the mannonate dehydratase family.</text>
</comment>
<dbReference type="Gene3D" id="3.20.20.150">
    <property type="entry name" value="Divalent-metal-dependent TIM barrel enzymes"/>
    <property type="match status" value="2"/>
</dbReference>
<dbReference type="EMBL" id="VSZS01000060">
    <property type="protein sequence ID" value="TYR33200.1"/>
    <property type="molecule type" value="Genomic_DNA"/>
</dbReference>
<evidence type="ECO:0000256" key="9">
    <source>
        <dbReference type="HAMAP-Rule" id="MF_00106"/>
    </source>
</evidence>
<evidence type="ECO:0000256" key="7">
    <source>
        <dbReference type="ARBA" id="ARBA00023211"/>
    </source>
</evidence>
<evidence type="ECO:0000256" key="2">
    <source>
        <dbReference type="ARBA" id="ARBA00002713"/>
    </source>
</evidence>
<dbReference type="NCBIfam" id="TIGR00695">
    <property type="entry name" value="uxuA"/>
    <property type="match status" value="1"/>
</dbReference>
<comment type="cofactor">
    <cofactor evidence="9">
        <name>Fe(2+)</name>
        <dbReference type="ChEBI" id="CHEBI:29033"/>
    </cofactor>
    <cofactor evidence="9">
        <name>Mn(2+)</name>
        <dbReference type="ChEBI" id="CHEBI:29035"/>
    </cofactor>
</comment>
<protein>
    <recommendedName>
        <fullName evidence="5 9">Mannonate dehydratase</fullName>
        <ecNumber evidence="5 9">4.2.1.8</ecNumber>
    </recommendedName>
    <alternativeName>
        <fullName evidence="9">D-mannonate hydro-lyase</fullName>
    </alternativeName>
</protein>
<dbReference type="Pfam" id="PF03786">
    <property type="entry name" value="UxuA"/>
    <property type="match status" value="1"/>
</dbReference>
<evidence type="ECO:0000313" key="10">
    <source>
        <dbReference type="EMBL" id="TYR33200.1"/>
    </source>
</evidence>
<dbReference type="PIRSF" id="PIRSF016049">
    <property type="entry name" value="Man_dehyd"/>
    <property type="match status" value="1"/>
</dbReference>
<evidence type="ECO:0000256" key="6">
    <source>
        <dbReference type="ARBA" id="ARBA00023004"/>
    </source>
</evidence>
<dbReference type="GO" id="GO:0042840">
    <property type="term" value="P:D-glucuronate catabolic process"/>
    <property type="evidence" value="ECO:0007669"/>
    <property type="project" value="TreeGrafter"/>
</dbReference>
<evidence type="ECO:0000256" key="1">
    <source>
        <dbReference type="ARBA" id="ARBA00001794"/>
    </source>
</evidence>
<comment type="pathway">
    <text evidence="3 9">Carbohydrate metabolism; pentose and glucuronate interconversion.</text>
</comment>